<dbReference type="RefSeq" id="WP_098007275.1">
    <property type="nucleotide sequence ID" value="NZ_NVMX01000253.1"/>
</dbReference>
<dbReference type="InterPro" id="IPR051541">
    <property type="entry name" value="PTS_SugarTrans_NitroReg"/>
</dbReference>
<dbReference type="SUPFAM" id="SSF55804">
    <property type="entry name" value="Phoshotransferase/anion transport protein"/>
    <property type="match status" value="1"/>
</dbReference>
<dbReference type="EMBL" id="NVMX01000253">
    <property type="protein sequence ID" value="PDZ94132.1"/>
    <property type="molecule type" value="Genomic_DNA"/>
</dbReference>
<evidence type="ECO:0000313" key="2">
    <source>
        <dbReference type="EMBL" id="PDZ94132.1"/>
    </source>
</evidence>
<dbReference type="PROSITE" id="PS51094">
    <property type="entry name" value="PTS_EIIA_TYPE_2"/>
    <property type="match status" value="1"/>
</dbReference>
<dbReference type="Pfam" id="PF00359">
    <property type="entry name" value="PTS_EIIA_2"/>
    <property type="match status" value="1"/>
</dbReference>
<dbReference type="AlphaFoldDB" id="A0A9X6SS93"/>
<dbReference type="InterPro" id="IPR002178">
    <property type="entry name" value="PTS_EIIA_type-2_dom"/>
</dbReference>
<sequence length="152" mass="17403">MQILKRELIILDIDATTAEEAVKELGILLVENNLSNKEYVFSLLDTYRMDINPFVLSHMVAIAQTDAYEDVHNDALVLVRLKHTVDFGKLSRQPVRLLFGITATNSDTHLKMHNMIVELINNDTAFSALLNEKTPDSLFEVLQYHLNKRNHN</sequence>
<accession>A0A9X6SS93</accession>
<proteinExistence type="predicted"/>
<protein>
    <recommendedName>
        <fullName evidence="1">PTS EIIA type-2 domain-containing protein</fullName>
    </recommendedName>
</protein>
<organism evidence="2 3">
    <name type="scientific">Bacillus cereus</name>
    <dbReference type="NCBI Taxonomy" id="1396"/>
    <lineage>
        <taxon>Bacteria</taxon>
        <taxon>Bacillati</taxon>
        <taxon>Bacillota</taxon>
        <taxon>Bacilli</taxon>
        <taxon>Bacillales</taxon>
        <taxon>Bacillaceae</taxon>
        <taxon>Bacillus</taxon>
        <taxon>Bacillus cereus group</taxon>
    </lineage>
</organism>
<name>A0A9X6SS93_BACCE</name>
<evidence type="ECO:0000259" key="1">
    <source>
        <dbReference type="PROSITE" id="PS51094"/>
    </source>
</evidence>
<dbReference type="PANTHER" id="PTHR47738:SF2">
    <property type="entry name" value="PTS SYSTEM FRUCTOSE-LIKE EIIA COMPONENT"/>
    <property type="match status" value="1"/>
</dbReference>
<comment type="caution">
    <text evidence="2">The sequence shown here is derived from an EMBL/GenBank/DDBJ whole genome shotgun (WGS) entry which is preliminary data.</text>
</comment>
<dbReference type="PANTHER" id="PTHR47738">
    <property type="entry name" value="PTS SYSTEM FRUCTOSE-LIKE EIIA COMPONENT-RELATED"/>
    <property type="match status" value="1"/>
</dbReference>
<dbReference type="InterPro" id="IPR016152">
    <property type="entry name" value="PTrfase/Anion_transptr"/>
</dbReference>
<evidence type="ECO:0000313" key="3">
    <source>
        <dbReference type="Proteomes" id="UP000219922"/>
    </source>
</evidence>
<gene>
    <name evidence="2" type="ORF">CON36_35410</name>
</gene>
<dbReference type="Gene3D" id="3.40.930.10">
    <property type="entry name" value="Mannitol-specific EII, Chain A"/>
    <property type="match status" value="1"/>
</dbReference>
<reference evidence="2 3" key="1">
    <citation type="submission" date="2017-09" db="EMBL/GenBank/DDBJ databases">
        <title>Large-scale bioinformatics analysis of Bacillus genomes uncovers conserved roles of natural products in bacterial physiology.</title>
        <authorList>
            <consortium name="Agbiome Team Llc"/>
            <person name="Bleich R.M."/>
            <person name="Grubbs K.J."/>
            <person name="Santa Maria K.C."/>
            <person name="Allen S.E."/>
            <person name="Farag S."/>
            <person name="Shank E.A."/>
            <person name="Bowers A."/>
        </authorList>
    </citation>
    <scope>NUCLEOTIDE SEQUENCE [LARGE SCALE GENOMIC DNA]</scope>
    <source>
        <strain evidence="2 3">AFS092789</strain>
    </source>
</reference>
<dbReference type="Proteomes" id="UP000219922">
    <property type="component" value="Unassembled WGS sequence"/>
</dbReference>
<feature type="domain" description="PTS EIIA type-2" evidence="1">
    <location>
        <begin position="2"/>
        <end position="145"/>
    </location>
</feature>